<keyword evidence="2" id="KW-0963">Cytoplasm</keyword>
<dbReference type="GO" id="GO:0005886">
    <property type="term" value="C:plasma membrane"/>
    <property type="evidence" value="ECO:0007669"/>
    <property type="project" value="TreeGrafter"/>
</dbReference>
<dbReference type="PANTHER" id="PTHR23065:SF7">
    <property type="entry name" value="NOSTRIN, ISOFORM H"/>
    <property type="match status" value="1"/>
</dbReference>
<dbReference type="OrthoDB" id="2155291at2759"/>
<feature type="domain" description="Rho-GAP" evidence="7">
    <location>
        <begin position="397"/>
        <end position="596"/>
    </location>
</feature>
<dbReference type="InterPro" id="IPR036388">
    <property type="entry name" value="WH-like_DNA-bd_sf"/>
</dbReference>
<dbReference type="PROSITE" id="PS50238">
    <property type="entry name" value="RHOGAP"/>
    <property type="match status" value="1"/>
</dbReference>
<dbReference type="InParanoid" id="A0A0L0HI59"/>
<dbReference type="SUPFAM" id="SSF46785">
    <property type="entry name" value="Winged helix' DNA-binding domain"/>
    <property type="match status" value="1"/>
</dbReference>
<evidence type="ECO:0000256" key="6">
    <source>
        <dbReference type="SAM" id="MobiDB-lite"/>
    </source>
</evidence>
<keyword evidence="4" id="KW-0206">Cytoskeleton</keyword>
<dbReference type="PANTHER" id="PTHR23065">
    <property type="entry name" value="PROLINE-SERINE-THREONINE PHOSPHATASE INTERACTING PROTEIN 1"/>
    <property type="match status" value="1"/>
</dbReference>
<dbReference type="CDD" id="cd04371">
    <property type="entry name" value="DEP"/>
    <property type="match status" value="1"/>
</dbReference>
<proteinExistence type="predicted"/>
<dbReference type="InterPro" id="IPR000198">
    <property type="entry name" value="RhoGAP_dom"/>
</dbReference>
<dbReference type="eggNOG" id="ENOG502QQWB">
    <property type="taxonomic scope" value="Eukaryota"/>
</dbReference>
<dbReference type="InterPro" id="IPR001060">
    <property type="entry name" value="FCH_dom"/>
</dbReference>
<dbReference type="GO" id="GO:0007010">
    <property type="term" value="P:cytoskeleton organization"/>
    <property type="evidence" value="ECO:0007669"/>
    <property type="project" value="TreeGrafter"/>
</dbReference>
<dbReference type="Pfam" id="PF00611">
    <property type="entry name" value="FCH"/>
    <property type="match status" value="1"/>
</dbReference>
<dbReference type="InterPro" id="IPR008936">
    <property type="entry name" value="Rho_GTPase_activation_prot"/>
</dbReference>
<feature type="region of interest" description="Disordered" evidence="6">
    <location>
        <begin position="604"/>
        <end position="631"/>
    </location>
</feature>
<evidence type="ECO:0000256" key="2">
    <source>
        <dbReference type="ARBA" id="ARBA00022490"/>
    </source>
</evidence>
<evidence type="ECO:0000259" key="8">
    <source>
        <dbReference type="PROSITE" id="PS51741"/>
    </source>
</evidence>
<evidence type="ECO:0000256" key="3">
    <source>
        <dbReference type="ARBA" id="ARBA00022553"/>
    </source>
</evidence>
<evidence type="ECO:0000259" key="7">
    <source>
        <dbReference type="PROSITE" id="PS50238"/>
    </source>
</evidence>
<dbReference type="OMA" id="WSQKQPE"/>
<accession>A0A0L0HI59</accession>
<dbReference type="InterPro" id="IPR036390">
    <property type="entry name" value="WH_DNA-bd_sf"/>
</dbReference>
<dbReference type="SMART" id="SM00324">
    <property type="entry name" value="RhoGAP"/>
    <property type="match status" value="1"/>
</dbReference>
<dbReference type="Proteomes" id="UP000053201">
    <property type="component" value="Unassembled WGS sequence"/>
</dbReference>
<dbReference type="Gene3D" id="1.10.10.10">
    <property type="entry name" value="Winged helix-like DNA-binding domain superfamily/Winged helix DNA-binding domain"/>
    <property type="match status" value="1"/>
</dbReference>
<gene>
    <name evidence="9" type="ORF">SPPG_04825</name>
</gene>
<evidence type="ECO:0000313" key="9">
    <source>
        <dbReference type="EMBL" id="KND00514.1"/>
    </source>
</evidence>
<dbReference type="GO" id="GO:0032153">
    <property type="term" value="C:cell division site"/>
    <property type="evidence" value="ECO:0007669"/>
    <property type="project" value="TreeGrafter"/>
</dbReference>
<evidence type="ECO:0000256" key="1">
    <source>
        <dbReference type="ARBA" id="ARBA00004245"/>
    </source>
</evidence>
<dbReference type="Gene3D" id="1.10.555.10">
    <property type="entry name" value="Rho GTPase activation protein"/>
    <property type="match status" value="1"/>
</dbReference>
<dbReference type="InterPro" id="IPR031160">
    <property type="entry name" value="F_BAR_dom"/>
</dbReference>
<dbReference type="VEuPathDB" id="FungiDB:SPPG_04825"/>
<dbReference type="InterPro" id="IPR027267">
    <property type="entry name" value="AH/BAR_dom_sf"/>
</dbReference>
<keyword evidence="3" id="KW-0597">Phosphoprotein</keyword>
<dbReference type="STRING" id="645134.A0A0L0HI59"/>
<evidence type="ECO:0008006" key="11">
    <source>
        <dbReference type="Google" id="ProtNLM"/>
    </source>
</evidence>
<protein>
    <recommendedName>
        <fullName evidence="11">Rho-GAP domain-containing protein</fullName>
    </recommendedName>
</protein>
<feature type="region of interest" description="Disordered" evidence="6">
    <location>
        <begin position="725"/>
        <end position="774"/>
    </location>
</feature>
<name>A0A0L0HI59_SPIPD</name>
<feature type="compositionally biased region" description="Low complexity" evidence="6">
    <location>
        <begin position="741"/>
        <end position="766"/>
    </location>
</feature>
<dbReference type="SMART" id="SM00055">
    <property type="entry name" value="FCH"/>
    <property type="match status" value="1"/>
</dbReference>
<dbReference type="Gene3D" id="1.20.1270.60">
    <property type="entry name" value="Arfaptin homology (AH) domain/BAR domain"/>
    <property type="match status" value="2"/>
</dbReference>
<dbReference type="GeneID" id="27688255"/>
<keyword evidence="5" id="KW-0175">Coiled coil</keyword>
<dbReference type="GO" id="GO:0005737">
    <property type="term" value="C:cytoplasm"/>
    <property type="evidence" value="ECO:0007669"/>
    <property type="project" value="TreeGrafter"/>
</dbReference>
<dbReference type="AlphaFoldDB" id="A0A0L0HI59"/>
<dbReference type="SMART" id="SM00049">
    <property type="entry name" value="DEP"/>
    <property type="match status" value="1"/>
</dbReference>
<feature type="compositionally biased region" description="Basic and acidic residues" evidence="6">
    <location>
        <begin position="609"/>
        <end position="621"/>
    </location>
</feature>
<sequence length="846" mass="94640">MLRFEDWFWGTPADPTAGVHVLHEHYQMGVTEIEELLAFLTQRKTAEEQYASKLTELSQLKPRADGFGKDESLLAQIFGNAKQEMANLGTCHKQAADQISQLIHPLQRFLDDNRKLSIVRKDKIDSTWKSLSGQRSELEGLVQDYKTKCSAADVEQRKFEQSRSEHDLPSMDVMISMGPRSFTVEDFNTLLLKMQREIRTQDVKSLWGSSKNCFSGDDALQYLRVKLHLDEEGAISMLSQMINEGFIRNIGRGHRFSTSSHYQWKRLSIENEPLHRKTRREAERADFEYRKAVEATEETRLFLESACWEYMNSLQHVETRRMEIFKESLLGLNNAEKSIIAGTRNVCERNQVYLETLSPAKEIEIMIESQRTGNVRLPPAVYHNYYGNSYRDPVFGVSLEDYAASRGRKVPLLVKKCLRAIEDTRQGATERGEGPEVDLWLEPNSNIPALHALRTDLNNSKASLKYLRRLPTSLIIGALKLYLIELPTSVCSDEIYEPLKLLYLSKADDFGPMRIASLRSLLATMPPPHYCTLRLLSEHWHKLIAQLDPEDPKISDFAQNLGHYVLRPRVHTQITLHDKHPVRMMKDLLLNHDKIFSLDEPLELPDPPDDGRSFRSVHISDLEDSEEEDIDETASTRALYDASSRVTGVTSGSSSERSMRTGYSLTLVGDNLSDRRASLSDRGVSLASLTMGSFLANGLRRDSTESHRSGATIGGAIRSVGDHVNVPLGVDRRDSSDIAPSSVGRRSSSSFSEHPTATPATGLLTPVAGDSDDEDLDIQISADGIVTSRTSSASGSAVDLLTGTNSVSGGSDEMVSPLVELPALKIVEDGNESEDIDVFSGRVELA</sequence>
<feature type="compositionally biased region" description="Acidic residues" evidence="6">
    <location>
        <begin position="622"/>
        <end position="631"/>
    </location>
</feature>
<dbReference type="SUPFAM" id="SSF103657">
    <property type="entry name" value="BAR/IMD domain-like"/>
    <property type="match status" value="1"/>
</dbReference>
<dbReference type="RefSeq" id="XP_016608553.1">
    <property type="nucleotide sequence ID" value="XM_016753064.1"/>
</dbReference>
<evidence type="ECO:0000313" key="10">
    <source>
        <dbReference type="Proteomes" id="UP000053201"/>
    </source>
</evidence>
<dbReference type="EMBL" id="KQ257456">
    <property type="protein sequence ID" value="KND00514.1"/>
    <property type="molecule type" value="Genomic_DNA"/>
</dbReference>
<dbReference type="SUPFAM" id="SSF48350">
    <property type="entry name" value="GTPase activation domain, GAP"/>
    <property type="match status" value="1"/>
</dbReference>
<evidence type="ECO:0000256" key="5">
    <source>
        <dbReference type="PROSITE-ProRule" id="PRU01077"/>
    </source>
</evidence>
<dbReference type="GO" id="GO:0035556">
    <property type="term" value="P:intracellular signal transduction"/>
    <property type="evidence" value="ECO:0007669"/>
    <property type="project" value="InterPro"/>
</dbReference>
<evidence type="ECO:0000256" key="4">
    <source>
        <dbReference type="ARBA" id="ARBA00023212"/>
    </source>
</evidence>
<organism evidence="9 10">
    <name type="scientific">Spizellomyces punctatus (strain DAOM BR117)</name>
    <dbReference type="NCBI Taxonomy" id="645134"/>
    <lineage>
        <taxon>Eukaryota</taxon>
        <taxon>Fungi</taxon>
        <taxon>Fungi incertae sedis</taxon>
        <taxon>Chytridiomycota</taxon>
        <taxon>Chytridiomycota incertae sedis</taxon>
        <taxon>Chytridiomycetes</taxon>
        <taxon>Spizellomycetales</taxon>
        <taxon>Spizellomycetaceae</taxon>
        <taxon>Spizellomyces</taxon>
    </lineage>
</organism>
<dbReference type="FunCoup" id="A0A0L0HI59">
    <property type="interactions" value="14"/>
</dbReference>
<reference evidence="9 10" key="1">
    <citation type="submission" date="2009-08" db="EMBL/GenBank/DDBJ databases">
        <title>The Genome Sequence of Spizellomyces punctatus strain DAOM BR117.</title>
        <authorList>
            <consortium name="The Broad Institute Genome Sequencing Platform"/>
            <person name="Russ C."/>
            <person name="Cuomo C."/>
            <person name="Shea T."/>
            <person name="Young S.K."/>
            <person name="Zeng Q."/>
            <person name="Koehrsen M."/>
            <person name="Haas B."/>
            <person name="Borodovsky M."/>
            <person name="Guigo R."/>
            <person name="Alvarado L."/>
            <person name="Berlin A."/>
            <person name="Bochicchio J."/>
            <person name="Borenstein D."/>
            <person name="Chapman S."/>
            <person name="Chen Z."/>
            <person name="Engels R."/>
            <person name="Freedman E."/>
            <person name="Gellesch M."/>
            <person name="Goldberg J."/>
            <person name="Griggs A."/>
            <person name="Gujja S."/>
            <person name="Heiman D."/>
            <person name="Hepburn T."/>
            <person name="Howarth C."/>
            <person name="Jen D."/>
            <person name="Larson L."/>
            <person name="Lewis B."/>
            <person name="Mehta T."/>
            <person name="Park D."/>
            <person name="Pearson M."/>
            <person name="Roberts A."/>
            <person name="Saif S."/>
            <person name="Shenoy N."/>
            <person name="Sisk P."/>
            <person name="Stolte C."/>
            <person name="Sykes S."/>
            <person name="Thomson T."/>
            <person name="Walk T."/>
            <person name="White J."/>
            <person name="Yandava C."/>
            <person name="Burger G."/>
            <person name="Gray M.W."/>
            <person name="Holland P.W.H."/>
            <person name="King N."/>
            <person name="Lang F.B.F."/>
            <person name="Roger A.J."/>
            <person name="Ruiz-Trillo I."/>
            <person name="Lander E."/>
            <person name="Nusbaum C."/>
        </authorList>
    </citation>
    <scope>NUCLEOTIDE SEQUENCE [LARGE SCALE GENOMIC DNA]</scope>
    <source>
        <strain evidence="9 10">DAOM BR117</strain>
    </source>
</reference>
<keyword evidence="10" id="KW-1185">Reference proteome</keyword>
<comment type="subcellular location">
    <subcellularLocation>
        <location evidence="1">Cytoplasm</location>
        <location evidence="1">Cytoskeleton</location>
    </subcellularLocation>
</comment>
<dbReference type="GO" id="GO:0043226">
    <property type="term" value="C:organelle"/>
    <property type="evidence" value="ECO:0007669"/>
    <property type="project" value="UniProtKB-ARBA"/>
</dbReference>
<dbReference type="InterPro" id="IPR000591">
    <property type="entry name" value="DEP_dom"/>
</dbReference>
<dbReference type="Pfam" id="PF00620">
    <property type="entry name" value="RhoGAP"/>
    <property type="match status" value="1"/>
</dbReference>
<feature type="domain" description="F-BAR" evidence="8">
    <location>
        <begin position="2"/>
        <end position="362"/>
    </location>
</feature>
<dbReference type="PROSITE" id="PS51741">
    <property type="entry name" value="F_BAR"/>
    <property type="match status" value="1"/>
</dbReference>
<dbReference type="Pfam" id="PF00610">
    <property type="entry name" value="DEP"/>
    <property type="match status" value="1"/>
</dbReference>